<dbReference type="Gene3D" id="3.40.630.30">
    <property type="match status" value="1"/>
</dbReference>
<reference evidence="3" key="1">
    <citation type="journal article" date="2019" name="Int. J. Syst. Evol. Microbiol.">
        <title>The Global Catalogue of Microorganisms (GCM) 10K type strain sequencing project: providing services to taxonomists for standard genome sequencing and annotation.</title>
        <authorList>
            <consortium name="The Broad Institute Genomics Platform"/>
            <consortium name="The Broad Institute Genome Sequencing Center for Infectious Disease"/>
            <person name="Wu L."/>
            <person name="Ma J."/>
        </authorList>
    </citation>
    <scope>NUCLEOTIDE SEQUENCE [LARGE SCALE GENOMIC DNA]</scope>
    <source>
        <strain evidence="3">CGMCC 4.7035</strain>
    </source>
</reference>
<dbReference type="EMBL" id="JBHRWR010000002">
    <property type="protein sequence ID" value="MFC3572182.1"/>
    <property type="molecule type" value="Genomic_DNA"/>
</dbReference>
<dbReference type="Pfam" id="PF13302">
    <property type="entry name" value="Acetyltransf_3"/>
    <property type="match status" value="1"/>
</dbReference>
<dbReference type="PROSITE" id="PS51186">
    <property type="entry name" value="GNAT"/>
    <property type="match status" value="1"/>
</dbReference>
<accession>A0ABV7S737</accession>
<comment type="caution">
    <text evidence="2">The sequence shown here is derived from an EMBL/GenBank/DDBJ whole genome shotgun (WGS) entry which is preliminary data.</text>
</comment>
<dbReference type="EC" id="2.3.-.-" evidence="2"/>
<dbReference type="InterPro" id="IPR051908">
    <property type="entry name" value="Ribosomal_N-acetyltransferase"/>
</dbReference>
<dbReference type="InterPro" id="IPR016181">
    <property type="entry name" value="Acyl_CoA_acyltransferase"/>
</dbReference>
<dbReference type="SUPFAM" id="SSF55729">
    <property type="entry name" value="Acyl-CoA N-acyltransferases (Nat)"/>
    <property type="match status" value="1"/>
</dbReference>
<evidence type="ECO:0000313" key="2">
    <source>
        <dbReference type="EMBL" id="MFC3572182.1"/>
    </source>
</evidence>
<dbReference type="CDD" id="cd04301">
    <property type="entry name" value="NAT_SF"/>
    <property type="match status" value="1"/>
</dbReference>
<keyword evidence="3" id="KW-1185">Reference proteome</keyword>
<organism evidence="2 3">
    <name type="scientific">Streptomyces yaanensis</name>
    <dbReference type="NCBI Taxonomy" id="1142239"/>
    <lineage>
        <taxon>Bacteria</taxon>
        <taxon>Bacillati</taxon>
        <taxon>Actinomycetota</taxon>
        <taxon>Actinomycetes</taxon>
        <taxon>Kitasatosporales</taxon>
        <taxon>Streptomycetaceae</taxon>
        <taxon>Streptomyces</taxon>
    </lineage>
</organism>
<dbReference type="PANTHER" id="PTHR43441:SF10">
    <property type="entry name" value="ACETYLTRANSFERASE"/>
    <property type="match status" value="1"/>
</dbReference>
<keyword evidence="2" id="KW-0808">Transferase</keyword>
<feature type="domain" description="N-acetyltransferase" evidence="1">
    <location>
        <begin position="20"/>
        <end position="181"/>
    </location>
</feature>
<protein>
    <submittedName>
        <fullName evidence="2">GNAT family N-acetyltransferase</fullName>
        <ecNumber evidence="2">2.3.-.-</ecNumber>
    </submittedName>
</protein>
<sequence length="184" mass="19958">MDDLPTFDPGRPVLLEGLGLRLREWADDDVPDLVALYDDPEMDRWTPVASPFGVEEARAYLAAARKKRTQGRSVQLAITADGLRPQGEILLFRSAADERDVELAYGVGAAYRGQGLASRAVRLAVGHATREAGARRVVLCIEAGNMASEAVAKSAGFGLGDDEPVIRAAKGREVVLRTWHRTPH</sequence>
<name>A0ABV7S737_9ACTN</name>
<keyword evidence="2" id="KW-0012">Acyltransferase</keyword>
<evidence type="ECO:0000259" key="1">
    <source>
        <dbReference type="PROSITE" id="PS51186"/>
    </source>
</evidence>
<dbReference type="RefSeq" id="WP_310771895.1">
    <property type="nucleotide sequence ID" value="NZ_JBHRWR010000002.1"/>
</dbReference>
<dbReference type="Proteomes" id="UP001595701">
    <property type="component" value="Unassembled WGS sequence"/>
</dbReference>
<evidence type="ECO:0000313" key="3">
    <source>
        <dbReference type="Proteomes" id="UP001595701"/>
    </source>
</evidence>
<gene>
    <name evidence="2" type="ORF">ACFOZ0_02545</name>
</gene>
<dbReference type="InterPro" id="IPR000182">
    <property type="entry name" value="GNAT_dom"/>
</dbReference>
<proteinExistence type="predicted"/>
<dbReference type="PANTHER" id="PTHR43441">
    <property type="entry name" value="RIBOSOMAL-PROTEIN-SERINE ACETYLTRANSFERASE"/>
    <property type="match status" value="1"/>
</dbReference>
<dbReference type="GO" id="GO:0016746">
    <property type="term" value="F:acyltransferase activity"/>
    <property type="evidence" value="ECO:0007669"/>
    <property type="project" value="UniProtKB-KW"/>
</dbReference>